<evidence type="ECO:0000313" key="3">
    <source>
        <dbReference type="Proteomes" id="UP001295423"/>
    </source>
</evidence>
<reference evidence="2" key="1">
    <citation type="submission" date="2023-08" db="EMBL/GenBank/DDBJ databases">
        <authorList>
            <person name="Audoor S."/>
            <person name="Bilcke G."/>
        </authorList>
    </citation>
    <scope>NUCLEOTIDE SEQUENCE</scope>
</reference>
<feature type="region of interest" description="Disordered" evidence="1">
    <location>
        <begin position="210"/>
        <end position="284"/>
    </location>
</feature>
<evidence type="ECO:0000256" key="1">
    <source>
        <dbReference type="SAM" id="MobiDB-lite"/>
    </source>
</evidence>
<accession>A0AAD2JKY3</accession>
<protein>
    <submittedName>
        <fullName evidence="2">Uncharacterized protein</fullName>
    </submittedName>
</protein>
<feature type="region of interest" description="Disordered" evidence="1">
    <location>
        <begin position="1"/>
        <end position="128"/>
    </location>
</feature>
<proteinExistence type="predicted"/>
<dbReference type="AlphaFoldDB" id="A0AAD2JKY3"/>
<evidence type="ECO:0000313" key="2">
    <source>
        <dbReference type="EMBL" id="CAJ1959330.1"/>
    </source>
</evidence>
<organism evidence="2 3">
    <name type="scientific">Cylindrotheca closterium</name>
    <dbReference type="NCBI Taxonomy" id="2856"/>
    <lineage>
        <taxon>Eukaryota</taxon>
        <taxon>Sar</taxon>
        <taxon>Stramenopiles</taxon>
        <taxon>Ochrophyta</taxon>
        <taxon>Bacillariophyta</taxon>
        <taxon>Bacillariophyceae</taxon>
        <taxon>Bacillariophycidae</taxon>
        <taxon>Bacillariales</taxon>
        <taxon>Bacillariaceae</taxon>
        <taxon>Cylindrotheca</taxon>
    </lineage>
</organism>
<comment type="caution">
    <text evidence="2">The sequence shown here is derived from an EMBL/GenBank/DDBJ whole genome shotgun (WGS) entry which is preliminary data.</text>
</comment>
<keyword evidence="3" id="KW-1185">Reference proteome</keyword>
<gene>
    <name evidence="2" type="ORF">CYCCA115_LOCUS17752</name>
</gene>
<name>A0AAD2JKY3_9STRA</name>
<feature type="compositionally biased region" description="Basic residues" evidence="1">
    <location>
        <begin position="96"/>
        <end position="116"/>
    </location>
</feature>
<feature type="compositionally biased region" description="Basic residues" evidence="1">
    <location>
        <begin position="273"/>
        <end position="284"/>
    </location>
</feature>
<sequence length="284" mass="32283">MGDDEMGPEWDTSSEEEEEPSESDEESFEEVERPTKKKPAKPAPEEDESSDEEEFEEVERPRPKKGAKAAPQKKADSSEEEESDSDEDFEEVERPSKKKPAPKKRVVHEIKRKAKTKAPPVPAEPEPIDENLQKEFLSYSNWRLLPGGSCHKSEVVASFRQHFPQYDTQDALPDEKIERVLDEWYNRKIRLEVGDDGVYKGFHLNPKFLEGEAKEKAEAMGKPKKEEAAGDGEAAGKKKKKKKKPVDGEEKPKKKKKPKSKEGDGDEEGGEVKKKKKKKKKPEA</sequence>
<feature type="compositionally biased region" description="Acidic residues" evidence="1">
    <location>
        <begin position="45"/>
        <end position="57"/>
    </location>
</feature>
<dbReference type="Proteomes" id="UP001295423">
    <property type="component" value="Unassembled WGS sequence"/>
</dbReference>
<dbReference type="EMBL" id="CAKOGP040001992">
    <property type="protein sequence ID" value="CAJ1959330.1"/>
    <property type="molecule type" value="Genomic_DNA"/>
</dbReference>
<feature type="compositionally biased region" description="Basic and acidic residues" evidence="1">
    <location>
        <begin position="210"/>
        <end position="228"/>
    </location>
</feature>
<feature type="compositionally biased region" description="Acidic residues" evidence="1">
    <location>
        <begin position="1"/>
        <end position="29"/>
    </location>
</feature>
<feature type="compositionally biased region" description="Acidic residues" evidence="1">
    <location>
        <begin position="78"/>
        <end position="91"/>
    </location>
</feature>